<keyword evidence="2" id="KW-1185">Reference proteome</keyword>
<gene>
    <name evidence="1" type="ORF">RPERSI_LOCUS2741</name>
</gene>
<feature type="non-terminal residue" evidence="1">
    <location>
        <position position="72"/>
    </location>
</feature>
<protein>
    <submittedName>
        <fullName evidence="1">5785_t:CDS:1</fullName>
    </submittedName>
</protein>
<dbReference type="Proteomes" id="UP000789920">
    <property type="component" value="Unassembled WGS sequence"/>
</dbReference>
<comment type="caution">
    <text evidence="1">The sequence shown here is derived from an EMBL/GenBank/DDBJ whole genome shotgun (WGS) entry which is preliminary data.</text>
</comment>
<reference evidence="1" key="1">
    <citation type="submission" date="2021-06" db="EMBL/GenBank/DDBJ databases">
        <authorList>
            <person name="Kallberg Y."/>
            <person name="Tangrot J."/>
            <person name="Rosling A."/>
        </authorList>
    </citation>
    <scope>NUCLEOTIDE SEQUENCE</scope>
    <source>
        <strain evidence="1">MA461A</strain>
    </source>
</reference>
<dbReference type="EMBL" id="CAJVQC010003127">
    <property type="protein sequence ID" value="CAG8521912.1"/>
    <property type="molecule type" value="Genomic_DNA"/>
</dbReference>
<evidence type="ECO:0000313" key="2">
    <source>
        <dbReference type="Proteomes" id="UP000789920"/>
    </source>
</evidence>
<accession>A0ACA9LFT8</accession>
<sequence length="72" mass="8167">MNIQECKATKAMPYQLVFGQEACSNLSIISMFYQQNIIHEENIPLENLPSNNDIQLSNPPIHSDTQSSNPIY</sequence>
<name>A0ACA9LFT8_9GLOM</name>
<proteinExistence type="predicted"/>
<organism evidence="1 2">
    <name type="scientific">Racocetra persica</name>
    <dbReference type="NCBI Taxonomy" id="160502"/>
    <lineage>
        <taxon>Eukaryota</taxon>
        <taxon>Fungi</taxon>
        <taxon>Fungi incertae sedis</taxon>
        <taxon>Mucoromycota</taxon>
        <taxon>Glomeromycotina</taxon>
        <taxon>Glomeromycetes</taxon>
        <taxon>Diversisporales</taxon>
        <taxon>Gigasporaceae</taxon>
        <taxon>Racocetra</taxon>
    </lineage>
</organism>
<evidence type="ECO:0000313" key="1">
    <source>
        <dbReference type="EMBL" id="CAG8521912.1"/>
    </source>
</evidence>